<name>A0A0M4SNB9_9FUSO</name>
<gene>
    <name evidence="1" type="ORF">RN98_01600</name>
</gene>
<evidence type="ECO:0008006" key="3">
    <source>
        <dbReference type="Google" id="ProtNLM"/>
    </source>
</evidence>
<sequence>MAKTISGEEIYFKIEEARLKKFISKKKLAISIGMSPTNFYDTMNLLLKDNIRYNSIIKITNFLGIDLGIRI</sequence>
<protein>
    <recommendedName>
        <fullName evidence="3">Transcriptional regulator</fullName>
    </recommendedName>
</protein>
<dbReference type="Proteomes" id="UP000063147">
    <property type="component" value="Chromosome"/>
</dbReference>
<organism evidence="1">
    <name type="scientific">Fusobacterium animalis</name>
    <dbReference type="NCBI Taxonomy" id="76859"/>
    <lineage>
        <taxon>Bacteria</taxon>
        <taxon>Fusobacteriati</taxon>
        <taxon>Fusobacteriota</taxon>
        <taxon>Fusobacteriia</taxon>
        <taxon>Fusobacteriales</taxon>
        <taxon>Fusobacteriaceae</taxon>
        <taxon>Fusobacterium</taxon>
    </lineage>
</organism>
<evidence type="ECO:0000313" key="1">
    <source>
        <dbReference type="EMBL" id="ALF16952.1"/>
    </source>
</evidence>
<evidence type="ECO:0000313" key="2">
    <source>
        <dbReference type="Proteomes" id="UP000063147"/>
    </source>
</evidence>
<dbReference type="EMBL" id="CP012713">
    <property type="protein sequence ID" value="ALF16952.1"/>
    <property type="molecule type" value="Genomic_DNA"/>
</dbReference>
<dbReference type="RefSeq" id="WP_060675657.1">
    <property type="nucleotide sequence ID" value="NZ_CP012713.1"/>
</dbReference>
<dbReference type="PATRIC" id="fig|76859.3.peg.319"/>
<dbReference type="AlphaFoldDB" id="A0A0M4SNB9"/>
<dbReference type="OrthoDB" id="9889030at2"/>
<reference evidence="1 2" key="1">
    <citation type="submission" date="2015-09" db="EMBL/GenBank/DDBJ databases">
        <authorList>
            <person name="Jackson K.R."/>
            <person name="Lunt B.L."/>
            <person name="Fisher J.N.B."/>
            <person name="Gardner A.V."/>
            <person name="Bailey M.E."/>
            <person name="Deus L.M."/>
            <person name="Earl A.S."/>
            <person name="Gibby P.D."/>
            <person name="Hartmann K.A."/>
            <person name="Liu J.E."/>
            <person name="Manci A.M."/>
            <person name="Nielsen D.A."/>
            <person name="Solomon M.B."/>
            <person name="Breakwell D.P."/>
            <person name="Burnett S.H."/>
            <person name="Grose J.H."/>
        </authorList>
    </citation>
    <scope>NUCLEOTIDE SEQUENCE [LARGE SCALE GENOMIC DNA]</scope>
    <source>
        <strain evidence="1 2">KCOM 1279</strain>
    </source>
</reference>
<accession>A0A0M4SNB9</accession>
<proteinExistence type="predicted"/>